<keyword evidence="1" id="KW-0805">Transcription regulation</keyword>
<sequence>MSEINRTVAAPPPNPRTLRPAKPLKTAKRRYHQLKLYHEDESGPQSTKKPVVMESYDEIVFSEPSESFFARVQNHPAVVVPRLPPSINLPPAVPIDGVNDKKRGDTKDHPLSQWFLNFSEADELLKLATARQQRMEINCFEVGKPGRSWKTAVDNFRFICQVQAHIAAVRRQLMDGQVQQSKPSLG</sequence>
<evidence type="ECO:0000313" key="4">
    <source>
        <dbReference type="EMBL" id="KAK9112985.1"/>
    </source>
</evidence>
<gene>
    <name evidence="4" type="ORF">Scep_020504</name>
</gene>
<accession>A0AAP0ICX5</accession>
<reference evidence="4 5" key="1">
    <citation type="submission" date="2024-01" db="EMBL/GenBank/DDBJ databases">
        <title>Genome assemblies of Stephania.</title>
        <authorList>
            <person name="Yang L."/>
        </authorList>
    </citation>
    <scope>NUCLEOTIDE SEQUENCE [LARGE SCALE GENOMIC DNA]</scope>
    <source>
        <strain evidence="4">JXDWG</strain>
        <tissue evidence="4">Leaf</tissue>
    </source>
</reference>
<evidence type="ECO:0000256" key="3">
    <source>
        <dbReference type="SAM" id="MobiDB-lite"/>
    </source>
</evidence>
<name>A0AAP0ICX5_9MAGN</name>
<keyword evidence="5" id="KW-1185">Reference proteome</keyword>
<evidence type="ECO:0000313" key="5">
    <source>
        <dbReference type="Proteomes" id="UP001419268"/>
    </source>
</evidence>
<dbReference type="GO" id="GO:0005634">
    <property type="term" value="C:nucleus"/>
    <property type="evidence" value="ECO:0007669"/>
    <property type="project" value="UniProtKB-ARBA"/>
</dbReference>
<dbReference type="Gene3D" id="2.60.40.1970">
    <property type="entry name" value="YEATS domain"/>
    <property type="match status" value="1"/>
</dbReference>
<dbReference type="InterPro" id="IPR038704">
    <property type="entry name" value="YEAST_sf"/>
</dbReference>
<comment type="caution">
    <text evidence="4">The sequence shown here is derived from an EMBL/GenBank/DDBJ whole genome shotgun (WGS) entry which is preliminary data.</text>
</comment>
<protein>
    <submittedName>
        <fullName evidence="4">Uncharacterized protein</fullName>
    </submittedName>
</protein>
<feature type="region of interest" description="Disordered" evidence="3">
    <location>
        <begin position="1"/>
        <end position="49"/>
    </location>
</feature>
<dbReference type="EMBL" id="JBBNAG010000008">
    <property type="protein sequence ID" value="KAK9112985.1"/>
    <property type="molecule type" value="Genomic_DNA"/>
</dbReference>
<evidence type="ECO:0000256" key="2">
    <source>
        <dbReference type="ARBA" id="ARBA00023163"/>
    </source>
</evidence>
<feature type="compositionally biased region" description="Basic residues" evidence="3">
    <location>
        <begin position="25"/>
        <end position="35"/>
    </location>
</feature>
<keyword evidence="2" id="KW-0804">Transcription</keyword>
<dbReference type="InterPro" id="IPR005033">
    <property type="entry name" value="YEATS"/>
</dbReference>
<dbReference type="GO" id="GO:0006355">
    <property type="term" value="P:regulation of DNA-templated transcription"/>
    <property type="evidence" value="ECO:0007669"/>
    <property type="project" value="InterPro"/>
</dbReference>
<evidence type="ECO:0000256" key="1">
    <source>
        <dbReference type="ARBA" id="ARBA00023015"/>
    </source>
</evidence>
<dbReference type="PANTHER" id="PTHR47573:SF1">
    <property type="entry name" value="PROTEIN AF-9 HOMOLOG"/>
    <property type="match status" value="1"/>
</dbReference>
<dbReference type="Proteomes" id="UP001419268">
    <property type="component" value="Unassembled WGS sequence"/>
</dbReference>
<organism evidence="4 5">
    <name type="scientific">Stephania cephalantha</name>
    <dbReference type="NCBI Taxonomy" id="152367"/>
    <lineage>
        <taxon>Eukaryota</taxon>
        <taxon>Viridiplantae</taxon>
        <taxon>Streptophyta</taxon>
        <taxon>Embryophyta</taxon>
        <taxon>Tracheophyta</taxon>
        <taxon>Spermatophyta</taxon>
        <taxon>Magnoliopsida</taxon>
        <taxon>Ranunculales</taxon>
        <taxon>Menispermaceae</taxon>
        <taxon>Menispermoideae</taxon>
        <taxon>Cissampelideae</taxon>
        <taxon>Stephania</taxon>
    </lineage>
</organism>
<dbReference type="PANTHER" id="PTHR47573">
    <property type="entry name" value="PROTEIN AF-9 HOMOLOG"/>
    <property type="match status" value="1"/>
</dbReference>
<dbReference type="AlphaFoldDB" id="A0AAP0ICX5"/>
<proteinExistence type="predicted"/>